<evidence type="ECO:0000256" key="3">
    <source>
        <dbReference type="ARBA" id="ARBA00022723"/>
    </source>
</evidence>
<keyword evidence="6 7" id="KW-0503">Monooxygenase</keyword>
<dbReference type="PRINTS" id="PR00385">
    <property type="entry name" value="P450"/>
</dbReference>
<proteinExistence type="inferred from homology"/>
<dbReference type="GO" id="GO:0008395">
    <property type="term" value="F:steroid hydroxylase activity"/>
    <property type="evidence" value="ECO:0007669"/>
    <property type="project" value="TreeGrafter"/>
</dbReference>
<dbReference type="GO" id="GO:0005506">
    <property type="term" value="F:iron ion binding"/>
    <property type="evidence" value="ECO:0007669"/>
    <property type="project" value="InterPro"/>
</dbReference>
<evidence type="ECO:0000256" key="7">
    <source>
        <dbReference type="RuleBase" id="RU000461"/>
    </source>
</evidence>
<keyword evidence="5 7" id="KW-0408">Iron</keyword>
<dbReference type="PANTHER" id="PTHR46696:SF4">
    <property type="entry name" value="BIOTIN BIOSYNTHESIS CYTOCHROME P450"/>
    <property type="match status" value="1"/>
</dbReference>
<evidence type="ECO:0000256" key="5">
    <source>
        <dbReference type="ARBA" id="ARBA00023004"/>
    </source>
</evidence>
<evidence type="ECO:0000313" key="9">
    <source>
        <dbReference type="EMBL" id="MDI5968703.1"/>
    </source>
</evidence>
<dbReference type="SUPFAM" id="SSF48264">
    <property type="entry name" value="Cytochrome P450"/>
    <property type="match status" value="1"/>
</dbReference>
<dbReference type="Pfam" id="PF00067">
    <property type="entry name" value="p450"/>
    <property type="match status" value="1"/>
</dbReference>
<feature type="region of interest" description="Disordered" evidence="8">
    <location>
        <begin position="1"/>
        <end position="32"/>
    </location>
</feature>
<protein>
    <submittedName>
        <fullName evidence="9">Cytochrome P450</fullName>
    </submittedName>
</protein>
<keyword evidence="3 7" id="KW-0479">Metal-binding</keyword>
<accession>A0AA90GV91</accession>
<dbReference type="Gene3D" id="1.10.630.10">
    <property type="entry name" value="Cytochrome P450"/>
    <property type="match status" value="1"/>
</dbReference>
<dbReference type="FunFam" id="1.10.630.10:FF:000018">
    <property type="entry name" value="Cytochrome P450 monooxygenase"/>
    <property type="match status" value="1"/>
</dbReference>
<dbReference type="InterPro" id="IPR036396">
    <property type="entry name" value="Cyt_P450_sf"/>
</dbReference>
<dbReference type="AlphaFoldDB" id="A0AA90GV91"/>
<organism evidence="9">
    <name type="scientific">Streptantibioticus silvisoli</name>
    <dbReference type="NCBI Taxonomy" id="2705255"/>
    <lineage>
        <taxon>Bacteria</taxon>
        <taxon>Bacillati</taxon>
        <taxon>Actinomycetota</taxon>
        <taxon>Actinomycetes</taxon>
        <taxon>Kitasatosporales</taxon>
        <taxon>Streptomycetaceae</taxon>
        <taxon>Streptantibioticus</taxon>
    </lineage>
</organism>
<dbReference type="PROSITE" id="PS00086">
    <property type="entry name" value="CYTOCHROME_P450"/>
    <property type="match status" value="1"/>
</dbReference>
<dbReference type="CDD" id="cd11032">
    <property type="entry name" value="P450_EryK-like"/>
    <property type="match status" value="1"/>
</dbReference>
<comment type="similarity">
    <text evidence="1 7">Belongs to the cytochrome P450 family.</text>
</comment>
<evidence type="ECO:0000256" key="1">
    <source>
        <dbReference type="ARBA" id="ARBA00010617"/>
    </source>
</evidence>
<evidence type="ECO:0000256" key="4">
    <source>
        <dbReference type="ARBA" id="ARBA00023002"/>
    </source>
</evidence>
<name>A0AA90GV91_9ACTN</name>
<comment type="caution">
    <text evidence="9">The sequence shown here is derived from an EMBL/GenBank/DDBJ whole genome shotgun (WGS) entry which is preliminary data.</text>
</comment>
<reference evidence="9" key="1">
    <citation type="submission" date="2023-05" db="EMBL/GenBank/DDBJ databases">
        <title>Streptantibioticus silvisoli sp. nov., acidotolerant actinomycetes 1 from pine litter.</title>
        <authorList>
            <person name="Swiecimska M."/>
            <person name="Golinska P."/>
            <person name="Sangal V."/>
            <person name="Wachnowicz B."/>
            <person name="Goodfellow M."/>
        </authorList>
    </citation>
    <scope>NUCLEOTIDE SEQUENCE</scope>
    <source>
        <strain evidence="9">SL13</strain>
    </source>
</reference>
<keyword evidence="2 7" id="KW-0349">Heme</keyword>
<dbReference type="PRINTS" id="PR00359">
    <property type="entry name" value="BP450"/>
</dbReference>
<evidence type="ECO:0000256" key="2">
    <source>
        <dbReference type="ARBA" id="ARBA00022617"/>
    </source>
</evidence>
<dbReference type="InterPro" id="IPR002397">
    <property type="entry name" value="Cyt_P450_B"/>
</dbReference>
<dbReference type="InterPro" id="IPR017972">
    <property type="entry name" value="Cyt_P450_CS"/>
</dbReference>
<dbReference type="GO" id="GO:0020037">
    <property type="term" value="F:heme binding"/>
    <property type="evidence" value="ECO:0007669"/>
    <property type="project" value="InterPro"/>
</dbReference>
<keyword evidence="4 7" id="KW-0560">Oxidoreductase</keyword>
<gene>
    <name evidence="9" type="ORF">POF50_004965</name>
</gene>
<sequence length="411" mass="44855">MVHDDSLNPPDTPEASSPAADHGPGKVPTVDPDGGATLLAWLERKRRECPVWWDDSEHVHVFGHQDVQAILSDPATYSSDTVGRLSGGKRKAPRGTLLLLDPPLHGKMRRMVSRAFTNNLVAALEPWITELTGELLDAVDGDRFDLVDALANPLPVTVIAGMLGVPQSDRDLFQKWADQLLSTDPDDPDSVKQMEETAVGISSYLQDFIDARRKEPQDDLLGTLVHAEMDGEHLDDEDIASFSTLLLLAGHITTSVLIGNALLCLDATPGLLERVRADRSMIPAVVEETLRLRPPFTRIERVTTREVELGGRTVGPDTLVHLWLLSANQDGAVFEDPAAFSPGRSNVRQAAFGHGIHYCIGAVLARLEGRVVLNAMLDRFSAIRVDPEATLSFHGTNVYGARHLPLVVERA</sequence>
<evidence type="ECO:0000256" key="8">
    <source>
        <dbReference type="SAM" id="MobiDB-lite"/>
    </source>
</evidence>
<dbReference type="EMBL" id="JABXJJ020000005">
    <property type="protein sequence ID" value="MDI5968703.1"/>
    <property type="molecule type" value="Genomic_DNA"/>
</dbReference>
<dbReference type="GO" id="GO:0036199">
    <property type="term" value="F:cholest-4-en-3-one 26-monooxygenase activity"/>
    <property type="evidence" value="ECO:0007669"/>
    <property type="project" value="TreeGrafter"/>
</dbReference>
<dbReference type="GO" id="GO:0006707">
    <property type="term" value="P:cholesterol catabolic process"/>
    <property type="evidence" value="ECO:0007669"/>
    <property type="project" value="TreeGrafter"/>
</dbReference>
<dbReference type="InterPro" id="IPR001128">
    <property type="entry name" value="Cyt_P450"/>
</dbReference>
<dbReference type="PANTHER" id="PTHR46696">
    <property type="entry name" value="P450, PUTATIVE (EUROFUNG)-RELATED"/>
    <property type="match status" value="1"/>
</dbReference>
<evidence type="ECO:0000256" key="6">
    <source>
        <dbReference type="ARBA" id="ARBA00023033"/>
    </source>
</evidence>